<organism evidence="1 2">
    <name type="scientific">Clunio marinus</name>
    <dbReference type="NCBI Taxonomy" id="568069"/>
    <lineage>
        <taxon>Eukaryota</taxon>
        <taxon>Metazoa</taxon>
        <taxon>Ecdysozoa</taxon>
        <taxon>Arthropoda</taxon>
        <taxon>Hexapoda</taxon>
        <taxon>Insecta</taxon>
        <taxon>Pterygota</taxon>
        <taxon>Neoptera</taxon>
        <taxon>Endopterygota</taxon>
        <taxon>Diptera</taxon>
        <taxon>Nematocera</taxon>
        <taxon>Chironomoidea</taxon>
        <taxon>Chironomidae</taxon>
        <taxon>Clunio</taxon>
    </lineage>
</organism>
<reference evidence="1 2" key="1">
    <citation type="submission" date="2015-04" db="EMBL/GenBank/DDBJ databases">
        <authorList>
            <person name="Syromyatnikov M.Y."/>
            <person name="Popov V.N."/>
        </authorList>
    </citation>
    <scope>NUCLEOTIDE SEQUENCE [LARGE SCALE GENOMIC DNA]</scope>
</reference>
<dbReference type="PANTHER" id="PTHR47412:SF1">
    <property type="entry name" value="FI01434P-RELATED"/>
    <property type="match status" value="1"/>
</dbReference>
<dbReference type="AlphaFoldDB" id="A0A1J1IWJ8"/>
<gene>
    <name evidence="1" type="ORF">CLUMA_CG017723</name>
</gene>
<dbReference type="Pfam" id="PF13896">
    <property type="entry name" value="Glyco_transf_49"/>
    <property type="match status" value="1"/>
</dbReference>
<dbReference type="PANTHER" id="PTHR47412">
    <property type="entry name" value="FI01434P-RELATED"/>
    <property type="match status" value="1"/>
</dbReference>
<evidence type="ECO:0000313" key="2">
    <source>
        <dbReference type="Proteomes" id="UP000183832"/>
    </source>
</evidence>
<accession>A0A1J1IWJ8</accession>
<evidence type="ECO:0000313" key="1">
    <source>
        <dbReference type="EMBL" id="CRL04659.1"/>
    </source>
</evidence>
<dbReference type="OrthoDB" id="9974378at2759"/>
<dbReference type="Proteomes" id="UP000183832">
    <property type="component" value="Unassembled WGS sequence"/>
</dbReference>
<dbReference type="EMBL" id="CVRI01000063">
    <property type="protein sequence ID" value="CRL04659.1"/>
    <property type="molecule type" value="Genomic_DNA"/>
</dbReference>
<name>A0A1J1IWJ8_9DIPT</name>
<proteinExistence type="predicted"/>
<protein>
    <submittedName>
        <fullName evidence="1">CLUMA_CG017723, isoform A</fullName>
    </submittedName>
</protein>
<sequence>MQKIKNIVHYWLIGRVSVRGLGSVLGSLKQQSGTFTRNNSLKDSLNSFSNIRQTMIVRSCPCERYNNTLTKTIHEKYLFIKNIITAEKTPDYQTTITYTTHGDVVFLIENIIPLLERWQAPISIALYTPGSDFNVTLDAILYFRNCHDQRDLVRDFASFHFFLEKDLVPKDMNLDIEESEFSCSSNEHLLKLKHGETYRALKELVYPINVGRNLARETVGTHFVLASDIELYPSPGLNENFFRMINQNPEAYPDGKNVFVLPVFEIEKGVELPQNKSQLRELFNVGKVVWFHKQVMWSYHKVPNDTKWMNEDDPELKVFVTVKRKVEQRFWEPFYIGTNAEPTFDERLSWEGKANKMTQAYIMCLLDYNYHVLSNAFFIHRPGIKTQKQAARVEWEAVGQKILHEVIEPDIKLLYGERKGCWLT</sequence>
<keyword evidence="2" id="KW-1185">Reference proteome</keyword>